<proteinExistence type="predicted"/>
<feature type="compositionally biased region" description="Low complexity" evidence="2">
    <location>
        <begin position="1"/>
        <end position="39"/>
    </location>
</feature>
<reference evidence="4" key="1">
    <citation type="submission" date="2022-01" db="EMBL/GenBank/DDBJ databases">
        <authorList>
            <person name="King R."/>
        </authorList>
    </citation>
    <scope>NUCLEOTIDE SEQUENCE</scope>
</reference>
<feature type="compositionally biased region" description="Basic and acidic residues" evidence="2">
    <location>
        <begin position="297"/>
        <end position="308"/>
    </location>
</feature>
<accession>A0A9N9X4W2</accession>
<evidence type="ECO:0000256" key="1">
    <source>
        <dbReference type="SAM" id="Coils"/>
    </source>
</evidence>
<feature type="region of interest" description="Disordered" evidence="2">
    <location>
        <begin position="1"/>
        <end position="45"/>
    </location>
</feature>
<keyword evidence="1" id="KW-0175">Coiled coil</keyword>
<dbReference type="CDD" id="cd08544">
    <property type="entry name" value="Reeler"/>
    <property type="match status" value="1"/>
</dbReference>
<dbReference type="InterPro" id="IPR042307">
    <property type="entry name" value="Reeler_sf"/>
</dbReference>
<dbReference type="OrthoDB" id="2419613at2759"/>
<dbReference type="Gene3D" id="2.60.40.4060">
    <property type="entry name" value="Reeler domain"/>
    <property type="match status" value="1"/>
</dbReference>
<dbReference type="GO" id="GO:0016020">
    <property type="term" value="C:membrane"/>
    <property type="evidence" value="ECO:0007669"/>
    <property type="project" value="TreeGrafter"/>
</dbReference>
<dbReference type="InterPro" id="IPR051237">
    <property type="entry name" value="Ferric-chelate_Red/DefProt"/>
</dbReference>
<organism evidence="4 5">
    <name type="scientific">Phaedon cochleariae</name>
    <name type="common">Mustard beetle</name>
    <dbReference type="NCBI Taxonomy" id="80249"/>
    <lineage>
        <taxon>Eukaryota</taxon>
        <taxon>Metazoa</taxon>
        <taxon>Ecdysozoa</taxon>
        <taxon>Arthropoda</taxon>
        <taxon>Hexapoda</taxon>
        <taxon>Insecta</taxon>
        <taxon>Pterygota</taxon>
        <taxon>Neoptera</taxon>
        <taxon>Endopterygota</taxon>
        <taxon>Coleoptera</taxon>
        <taxon>Polyphaga</taxon>
        <taxon>Cucujiformia</taxon>
        <taxon>Chrysomeloidea</taxon>
        <taxon>Chrysomelidae</taxon>
        <taxon>Chrysomelinae</taxon>
        <taxon>Chrysomelini</taxon>
        <taxon>Phaedon</taxon>
    </lineage>
</organism>
<dbReference type="InterPro" id="IPR002861">
    <property type="entry name" value="Reeler_dom"/>
</dbReference>
<gene>
    <name evidence="4" type="ORF">PHAECO_LOCUS11328</name>
</gene>
<feature type="coiled-coil region" evidence="1">
    <location>
        <begin position="46"/>
        <end position="200"/>
    </location>
</feature>
<reference evidence="4" key="2">
    <citation type="submission" date="2022-10" db="EMBL/GenBank/DDBJ databases">
        <authorList>
            <consortium name="ENA_rothamsted_submissions"/>
            <consortium name="culmorum"/>
            <person name="King R."/>
        </authorList>
    </citation>
    <scope>NUCLEOTIDE SEQUENCE</scope>
</reference>
<evidence type="ECO:0000259" key="3">
    <source>
        <dbReference type="PROSITE" id="PS51019"/>
    </source>
</evidence>
<keyword evidence="5" id="KW-1185">Reference proteome</keyword>
<name>A0A9N9X4W2_PHACE</name>
<feature type="compositionally biased region" description="Basic residues" evidence="2">
    <location>
        <begin position="309"/>
        <end position="322"/>
    </location>
</feature>
<feature type="region of interest" description="Disordered" evidence="2">
    <location>
        <begin position="296"/>
        <end position="323"/>
    </location>
</feature>
<dbReference type="PANTHER" id="PTHR45828:SF40">
    <property type="entry name" value="REELIN DOMAIN-CONTAINING PROTEIN"/>
    <property type="match status" value="1"/>
</dbReference>
<dbReference type="AlphaFoldDB" id="A0A9N9X4W2"/>
<dbReference type="EMBL" id="OU896713">
    <property type="protein sequence ID" value="CAG9823857.1"/>
    <property type="molecule type" value="Genomic_DNA"/>
</dbReference>
<dbReference type="PROSITE" id="PS51019">
    <property type="entry name" value="REELIN"/>
    <property type="match status" value="1"/>
</dbReference>
<evidence type="ECO:0000256" key="2">
    <source>
        <dbReference type="SAM" id="MobiDB-lite"/>
    </source>
</evidence>
<protein>
    <recommendedName>
        <fullName evidence="3">Reelin domain-containing protein</fullName>
    </recommendedName>
</protein>
<evidence type="ECO:0000313" key="4">
    <source>
        <dbReference type="EMBL" id="CAG9823857.1"/>
    </source>
</evidence>
<dbReference type="Proteomes" id="UP001153737">
    <property type="component" value="Chromosome 7"/>
</dbReference>
<dbReference type="Pfam" id="PF02014">
    <property type="entry name" value="Reeler"/>
    <property type="match status" value="1"/>
</dbReference>
<sequence>MFQSSQRSTRSQSRSQIDIRSSSGSLNIKKPNPGSSSSKNDNDEIYQKLQKEVDRLKMTLDNKEREQEDMMNQFLSEIECLKKGNEEKEKYILQLQKRSKDFEDEVYHAEESLLNESHMHKKTIAELNEEIKNLSEMNDLLQEENSAYQDNITKLENEMKEFRSIRENMLTSIEVLTTDNDQYSRELMKLRSEVNIFKRQKLEGKKGVENMVDRIATISQDIVKTRVLNNALPDPNTLKESVSVKNILIVAGYQGKLLGNFMRNQINNDFLVQSVIKPNCSVEELISTALNNSRSFTKHDSGMQERAQRISRSRSAPRRGSPRRPCIIVTRRTHMILRPPLDSPCCEALTRRKRRLTTPGDIAALPLPPQDSRRSGYAVERLRTGLTIQGQDAFKGFLIQGRDVATNEWIGNWIEAPNTKVHPECSAITHADPRPKQSATLIWQAPANSRPGQVYFTGTVLKEYSQFWSDMVSQVGV</sequence>
<evidence type="ECO:0000313" key="5">
    <source>
        <dbReference type="Proteomes" id="UP001153737"/>
    </source>
</evidence>
<dbReference type="PANTHER" id="PTHR45828">
    <property type="entry name" value="CYTOCHROME B561/FERRIC REDUCTASE TRANSMEMBRANE"/>
    <property type="match status" value="1"/>
</dbReference>
<feature type="domain" description="Reelin" evidence="3">
    <location>
        <begin position="330"/>
        <end position="477"/>
    </location>
</feature>